<reference evidence="5" key="2">
    <citation type="submission" date="2014-05" db="EMBL/GenBank/DDBJ databases">
        <title>The genome and life-stage specific transcriptomes of Globodera pallida elucidate key aspects of plant parasitism by a cyst nematode.</title>
        <authorList>
            <person name="Cotton J.A."/>
            <person name="Lilley C.J."/>
            <person name="Jones L.M."/>
            <person name="Kikuchi T."/>
            <person name="Reid A.J."/>
            <person name="Thorpe P."/>
            <person name="Tsai I.J."/>
            <person name="Beasley H."/>
            <person name="Blok V."/>
            <person name="Cock P.J.A."/>
            <person name="Van den Akker S.E."/>
            <person name="Holroyd N."/>
            <person name="Hunt M."/>
            <person name="Mantelin S."/>
            <person name="Naghra H."/>
            <person name="Pain A."/>
            <person name="Palomares-Rius J.E."/>
            <person name="Zarowiecki M."/>
            <person name="Berriman M."/>
            <person name="Jones J.T."/>
            <person name="Urwin P.E."/>
        </authorList>
    </citation>
    <scope>NUCLEOTIDE SEQUENCE [LARGE SCALE GENOMIC DNA]</scope>
    <source>
        <strain evidence="5">Lindley</strain>
    </source>
</reference>
<evidence type="ECO:0000259" key="4">
    <source>
        <dbReference type="Pfam" id="PF03199"/>
    </source>
</evidence>
<evidence type="ECO:0000256" key="2">
    <source>
        <dbReference type="ARBA" id="ARBA00030403"/>
    </source>
</evidence>
<dbReference type="GO" id="GO:0005524">
    <property type="term" value="F:ATP binding"/>
    <property type="evidence" value="ECO:0007669"/>
    <property type="project" value="InterPro"/>
</dbReference>
<dbReference type="InterPro" id="IPR016185">
    <property type="entry name" value="PreATP-grasp_dom_sf"/>
</dbReference>
<dbReference type="Gene3D" id="3.40.50.1760">
    <property type="entry name" value="Glutathione synthase, substrate-binding domain superfamily, eukaryotic"/>
    <property type="match status" value="1"/>
</dbReference>
<sequence length="140" mass="16081">MLDKVAIVRGGRLATLANAYAPVDRSRQKLAYSLYQSWKLFGDPKAILLFLGTPDMMYFEQRQFFQFEVEKLGKQDGHLVKVLALTFVEAAKRMSLDETGDFSLYMDGTKRVALVQITDGNMPDEFPTEREWAARTMMER</sequence>
<evidence type="ECO:0000313" key="6">
    <source>
        <dbReference type="WBParaSite" id="GPLIN_000365700"/>
    </source>
</evidence>
<feature type="domain" description="Glutathione synthase substrate-binding" evidence="4">
    <location>
        <begin position="66"/>
        <end position="140"/>
    </location>
</feature>
<dbReference type="AlphaFoldDB" id="A0A183BSS1"/>
<comment type="catalytic activity">
    <reaction evidence="3">
        <text>gamma-L-glutamyl-L-cysteine + glycine + ATP = glutathione + ADP + phosphate + H(+)</text>
        <dbReference type="Rhea" id="RHEA:13557"/>
        <dbReference type="ChEBI" id="CHEBI:15378"/>
        <dbReference type="ChEBI" id="CHEBI:30616"/>
        <dbReference type="ChEBI" id="CHEBI:43474"/>
        <dbReference type="ChEBI" id="CHEBI:57305"/>
        <dbReference type="ChEBI" id="CHEBI:57925"/>
        <dbReference type="ChEBI" id="CHEBI:58173"/>
        <dbReference type="ChEBI" id="CHEBI:456216"/>
        <dbReference type="EC" id="6.3.2.3"/>
    </reaction>
    <physiologicalReaction direction="left-to-right" evidence="3">
        <dbReference type="Rhea" id="RHEA:13558"/>
    </physiologicalReaction>
</comment>
<evidence type="ECO:0000256" key="1">
    <source>
        <dbReference type="ARBA" id="ARBA00020821"/>
    </source>
</evidence>
<proteinExistence type="predicted"/>
<dbReference type="InterPro" id="IPR004887">
    <property type="entry name" value="GSH_synth_subst-bd"/>
</dbReference>
<protein>
    <recommendedName>
        <fullName evidence="1">Glutathione synthetase</fullName>
    </recommendedName>
    <alternativeName>
        <fullName evidence="2">Glutathione synthase</fullName>
    </alternativeName>
</protein>
<dbReference type="PANTHER" id="PTHR11130:SF0">
    <property type="entry name" value="GLUTATHIONE SYNTHETASE"/>
    <property type="match status" value="1"/>
</dbReference>
<organism evidence="5 6">
    <name type="scientific">Globodera pallida</name>
    <name type="common">Potato cyst nematode worm</name>
    <name type="synonym">Heterodera pallida</name>
    <dbReference type="NCBI Taxonomy" id="36090"/>
    <lineage>
        <taxon>Eukaryota</taxon>
        <taxon>Metazoa</taxon>
        <taxon>Ecdysozoa</taxon>
        <taxon>Nematoda</taxon>
        <taxon>Chromadorea</taxon>
        <taxon>Rhabditida</taxon>
        <taxon>Tylenchina</taxon>
        <taxon>Tylenchomorpha</taxon>
        <taxon>Tylenchoidea</taxon>
        <taxon>Heteroderidae</taxon>
        <taxon>Heteroderinae</taxon>
        <taxon>Globodera</taxon>
    </lineage>
</organism>
<dbReference type="GO" id="GO:0004363">
    <property type="term" value="F:glutathione synthase activity"/>
    <property type="evidence" value="ECO:0007669"/>
    <property type="project" value="UniProtKB-EC"/>
</dbReference>
<dbReference type="Proteomes" id="UP000050741">
    <property type="component" value="Unassembled WGS sequence"/>
</dbReference>
<evidence type="ECO:0000313" key="5">
    <source>
        <dbReference type="Proteomes" id="UP000050741"/>
    </source>
</evidence>
<name>A0A183BSS1_GLOPA</name>
<dbReference type="GO" id="GO:0005829">
    <property type="term" value="C:cytosol"/>
    <property type="evidence" value="ECO:0007669"/>
    <property type="project" value="TreeGrafter"/>
</dbReference>
<reference evidence="6" key="3">
    <citation type="submission" date="2016-06" db="UniProtKB">
        <authorList>
            <consortium name="WormBaseParasite"/>
        </authorList>
    </citation>
    <scope>IDENTIFICATION</scope>
</reference>
<evidence type="ECO:0000256" key="3">
    <source>
        <dbReference type="ARBA" id="ARBA00048871"/>
    </source>
</evidence>
<dbReference type="WBParaSite" id="GPLIN_000365700">
    <property type="protein sequence ID" value="GPLIN_000365700"/>
    <property type="gene ID" value="GPLIN_000365700"/>
</dbReference>
<dbReference type="PANTHER" id="PTHR11130">
    <property type="entry name" value="GLUTATHIONE SYNTHETASE"/>
    <property type="match status" value="1"/>
</dbReference>
<dbReference type="GO" id="GO:0043295">
    <property type="term" value="F:glutathione binding"/>
    <property type="evidence" value="ECO:0007669"/>
    <property type="project" value="TreeGrafter"/>
</dbReference>
<accession>A0A183BSS1</accession>
<dbReference type="InterPro" id="IPR005615">
    <property type="entry name" value="Glutathione_synthase"/>
</dbReference>
<dbReference type="SUPFAM" id="SSF52440">
    <property type="entry name" value="PreATP-grasp domain"/>
    <property type="match status" value="1"/>
</dbReference>
<dbReference type="Pfam" id="PF03199">
    <property type="entry name" value="GSH_synthase"/>
    <property type="match status" value="1"/>
</dbReference>
<dbReference type="InterPro" id="IPR037013">
    <property type="entry name" value="GSH-S_sub-bd_sf"/>
</dbReference>
<keyword evidence="5" id="KW-1185">Reference proteome</keyword>
<reference evidence="5" key="1">
    <citation type="submission" date="2013-12" db="EMBL/GenBank/DDBJ databases">
        <authorList>
            <person name="Aslett M."/>
        </authorList>
    </citation>
    <scope>NUCLEOTIDE SEQUENCE [LARGE SCALE GENOMIC DNA]</scope>
    <source>
        <strain evidence="5">Lindley</strain>
    </source>
</reference>